<proteinExistence type="predicted"/>
<evidence type="ECO:0000259" key="1">
    <source>
        <dbReference type="Pfam" id="PF08241"/>
    </source>
</evidence>
<keyword evidence="2" id="KW-0808">Transferase</keyword>
<dbReference type="Gene3D" id="3.40.50.150">
    <property type="entry name" value="Vaccinia Virus protein VP39"/>
    <property type="match status" value="1"/>
</dbReference>
<keyword evidence="3" id="KW-1185">Reference proteome</keyword>
<feature type="domain" description="Methyltransferase type 11" evidence="1">
    <location>
        <begin position="44"/>
        <end position="136"/>
    </location>
</feature>
<dbReference type="InterPro" id="IPR013216">
    <property type="entry name" value="Methyltransf_11"/>
</dbReference>
<dbReference type="SUPFAM" id="SSF53335">
    <property type="entry name" value="S-adenosyl-L-methionine-dependent methyltransferases"/>
    <property type="match status" value="1"/>
</dbReference>
<evidence type="ECO:0000313" key="2">
    <source>
        <dbReference type="EMBL" id="GAA1100234.1"/>
    </source>
</evidence>
<accession>A0ABN1TUH5</accession>
<sequence>MRDYWSAVGAQGWVEHKQIFDAELAPFADAVLAAVETVPGDHLLDVGCGTGALLDLAAGAGVTGVGVDISPAMVEAAARAVPSARFVAADAQTARVEELGRFTGIVSRFGVMFFDDPVAAFANLRGAVEPGGRLAFVAWRGLAENPMFTLGTSVLLDRLPPPLPLPVDGAPGPLGLSDPDRIRQVLAAAGWEGIRVEPFDAPCIYGAGDSDGVEERLEMILGTSAGGAAREALQPALGDEGWAELLDDVRTELRRHLMDGRLRFNGATWLVTARNA</sequence>
<dbReference type="Proteomes" id="UP001501581">
    <property type="component" value="Unassembled WGS sequence"/>
</dbReference>
<organism evidence="2 3">
    <name type="scientific">Nocardioides dubius</name>
    <dbReference type="NCBI Taxonomy" id="317019"/>
    <lineage>
        <taxon>Bacteria</taxon>
        <taxon>Bacillati</taxon>
        <taxon>Actinomycetota</taxon>
        <taxon>Actinomycetes</taxon>
        <taxon>Propionibacteriales</taxon>
        <taxon>Nocardioidaceae</taxon>
        <taxon>Nocardioides</taxon>
    </lineage>
</organism>
<evidence type="ECO:0000313" key="3">
    <source>
        <dbReference type="Proteomes" id="UP001501581"/>
    </source>
</evidence>
<dbReference type="InterPro" id="IPR029063">
    <property type="entry name" value="SAM-dependent_MTases_sf"/>
</dbReference>
<dbReference type="CDD" id="cd02440">
    <property type="entry name" value="AdoMet_MTases"/>
    <property type="match status" value="1"/>
</dbReference>
<dbReference type="PANTHER" id="PTHR43861:SF1">
    <property type="entry name" value="TRANS-ACONITATE 2-METHYLTRANSFERASE"/>
    <property type="match status" value="1"/>
</dbReference>
<name>A0ABN1TUH5_9ACTN</name>
<dbReference type="GO" id="GO:0032259">
    <property type="term" value="P:methylation"/>
    <property type="evidence" value="ECO:0007669"/>
    <property type="project" value="UniProtKB-KW"/>
</dbReference>
<dbReference type="PANTHER" id="PTHR43861">
    <property type="entry name" value="TRANS-ACONITATE 2-METHYLTRANSFERASE-RELATED"/>
    <property type="match status" value="1"/>
</dbReference>
<dbReference type="Pfam" id="PF08241">
    <property type="entry name" value="Methyltransf_11"/>
    <property type="match status" value="1"/>
</dbReference>
<reference evidence="2 3" key="1">
    <citation type="journal article" date="2019" name="Int. J. Syst. Evol. Microbiol.">
        <title>The Global Catalogue of Microorganisms (GCM) 10K type strain sequencing project: providing services to taxonomists for standard genome sequencing and annotation.</title>
        <authorList>
            <consortium name="The Broad Institute Genomics Platform"/>
            <consortium name="The Broad Institute Genome Sequencing Center for Infectious Disease"/>
            <person name="Wu L."/>
            <person name="Ma J."/>
        </authorList>
    </citation>
    <scope>NUCLEOTIDE SEQUENCE [LARGE SCALE GENOMIC DNA]</scope>
    <source>
        <strain evidence="2 3">JCM 13008</strain>
    </source>
</reference>
<keyword evidence="2" id="KW-0489">Methyltransferase</keyword>
<dbReference type="GO" id="GO:0008168">
    <property type="term" value="F:methyltransferase activity"/>
    <property type="evidence" value="ECO:0007669"/>
    <property type="project" value="UniProtKB-KW"/>
</dbReference>
<comment type="caution">
    <text evidence="2">The sequence shown here is derived from an EMBL/GenBank/DDBJ whole genome shotgun (WGS) entry which is preliminary data.</text>
</comment>
<dbReference type="EMBL" id="BAAALG010000007">
    <property type="protein sequence ID" value="GAA1100234.1"/>
    <property type="molecule type" value="Genomic_DNA"/>
</dbReference>
<gene>
    <name evidence="2" type="ORF">GCM10009668_17610</name>
</gene>
<protein>
    <submittedName>
        <fullName evidence="2">Class I SAM-dependent methyltransferase</fullName>
    </submittedName>
</protein>